<evidence type="ECO:0000313" key="3">
    <source>
        <dbReference type="Proteomes" id="UP000199034"/>
    </source>
</evidence>
<dbReference type="InterPro" id="IPR024775">
    <property type="entry name" value="DinB-like"/>
</dbReference>
<reference evidence="2 3" key="1">
    <citation type="submission" date="2016-10" db="EMBL/GenBank/DDBJ databases">
        <authorList>
            <person name="de Groot N.N."/>
        </authorList>
    </citation>
    <scope>NUCLEOTIDE SEQUENCE [LARGE SCALE GENOMIC DNA]</scope>
    <source>
        <strain evidence="2 3">CGMCC 4.6858</strain>
    </source>
</reference>
<dbReference type="SUPFAM" id="SSF53335">
    <property type="entry name" value="S-adenosyl-L-methionine-dependent methyltransferases"/>
    <property type="match status" value="1"/>
</dbReference>
<dbReference type="CDD" id="cd02440">
    <property type="entry name" value="AdoMet_MTases"/>
    <property type="match status" value="1"/>
</dbReference>
<dbReference type="EMBL" id="FMZM01000012">
    <property type="protein sequence ID" value="SDD91847.1"/>
    <property type="molecule type" value="Genomic_DNA"/>
</dbReference>
<dbReference type="Gene3D" id="3.40.50.150">
    <property type="entry name" value="Vaccinia Virus protein VP39"/>
    <property type="match status" value="1"/>
</dbReference>
<dbReference type="AlphaFoldDB" id="A0A1G6YQC1"/>
<dbReference type="Pfam" id="PF13489">
    <property type="entry name" value="Methyltransf_23"/>
    <property type="match status" value="1"/>
</dbReference>
<dbReference type="PANTHER" id="PTHR43861:SF1">
    <property type="entry name" value="TRANS-ACONITATE 2-METHYLTRANSFERASE"/>
    <property type="match status" value="1"/>
</dbReference>
<proteinExistence type="predicted"/>
<keyword evidence="3" id="KW-1185">Reference proteome</keyword>
<gene>
    <name evidence="2" type="ORF">SAMN05421872_112106</name>
</gene>
<dbReference type="STRING" id="1045774.SAMN05421872_112106"/>
<dbReference type="InterPro" id="IPR034660">
    <property type="entry name" value="DinB/YfiT-like"/>
</dbReference>
<evidence type="ECO:0000259" key="1">
    <source>
        <dbReference type="Pfam" id="PF12867"/>
    </source>
</evidence>
<accession>A0A1G6YQC1</accession>
<dbReference type="Gene3D" id="1.20.120.450">
    <property type="entry name" value="dinb family like domain"/>
    <property type="match status" value="1"/>
</dbReference>
<dbReference type="SUPFAM" id="SSF109854">
    <property type="entry name" value="DinB/YfiT-like putative metalloenzymes"/>
    <property type="match status" value="1"/>
</dbReference>
<protein>
    <submittedName>
        <fullName evidence="2">DinB superfamily protein</fullName>
    </submittedName>
</protein>
<evidence type="ECO:0000313" key="2">
    <source>
        <dbReference type="EMBL" id="SDD91847.1"/>
    </source>
</evidence>
<sequence length="390" mass="42226">MVLLLEAREDLPMSAIEPDTKDWTWVLQHPCPECGYVAEDPDRTALGDLVRGNAALWPVLLAAPDAAARPGPDVWSVLEYACHVRDVQRVFSERLALMLDQDDPLFANWDQDETAVAERYDLQAPAVVADELVAAAETVAAQYDAVPADAWTRSGRRSNGAVFTVETLGRYHLHDLVHHAHDVRDAAARATREAYDAHAAAYGAATAHLDDAVAHLRERFVAAVGTGARVLAIGSGPGRDAAALEAVGLSVRRTDVSTGFVELLRAEGHEADVLDPLTDGLDDPLRPGTPYDGVWASASLLHVARGDLPLVLRRLAEATRDGGVLHLAVKEGTGEGWSTHGSVTAPRRFTYWSENGLMAVVEAAGWHVEQRGYGTGSRGERWLDLLARRR</sequence>
<name>A0A1G6YQC1_9ACTN</name>
<dbReference type="Proteomes" id="UP000199034">
    <property type="component" value="Unassembled WGS sequence"/>
</dbReference>
<organism evidence="2 3">
    <name type="scientific">Nocardioides lianchengensis</name>
    <dbReference type="NCBI Taxonomy" id="1045774"/>
    <lineage>
        <taxon>Bacteria</taxon>
        <taxon>Bacillati</taxon>
        <taxon>Actinomycetota</taxon>
        <taxon>Actinomycetes</taxon>
        <taxon>Propionibacteriales</taxon>
        <taxon>Nocardioidaceae</taxon>
        <taxon>Nocardioides</taxon>
    </lineage>
</organism>
<dbReference type="Pfam" id="PF12867">
    <property type="entry name" value="DinB_2"/>
    <property type="match status" value="1"/>
</dbReference>
<feature type="domain" description="DinB-like" evidence="1">
    <location>
        <begin position="65"/>
        <end position="181"/>
    </location>
</feature>
<dbReference type="InterPro" id="IPR029063">
    <property type="entry name" value="SAM-dependent_MTases_sf"/>
</dbReference>
<dbReference type="PANTHER" id="PTHR43861">
    <property type="entry name" value="TRANS-ACONITATE 2-METHYLTRANSFERASE-RELATED"/>
    <property type="match status" value="1"/>
</dbReference>